<feature type="transmembrane region" description="Helical" evidence="1">
    <location>
        <begin position="7"/>
        <end position="26"/>
    </location>
</feature>
<dbReference type="Proteomes" id="UP000001357">
    <property type="component" value="Unassembled WGS sequence"/>
</dbReference>
<dbReference type="KEGG" id="mbr:MONBRDRAFT_27401"/>
<accession>A9V565</accession>
<gene>
    <name evidence="3" type="ORF">MONBRDRAFT_27401</name>
</gene>
<dbReference type="InterPro" id="IPR007074">
    <property type="entry name" value="LicD/FKTN/FKRP_NTP_transf"/>
</dbReference>
<dbReference type="PANTHER" id="PTHR13627">
    <property type="entry name" value="FUKUTIN RELATED PROTEIN"/>
    <property type="match status" value="1"/>
</dbReference>
<dbReference type="AlphaFoldDB" id="A9V565"/>
<name>A9V565_MONBE</name>
<evidence type="ECO:0000313" key="3">
    <source>
        <dbReference type="EMBL" id="EDQ87221.1"/>
    </source>
</evidence>
<evidence type="ECO:0000259" key="2">
    <source>
        <dbReference type="Pfam" id="PF04991"/>
    </source>
</evidence>
<proteinExistence type="predicted"/>
<dbReference type="PANTHER" id="PTHR13627:SF31">
    <property type="entry name" value="RIBITOL 5-PHOSPHATE TRANSFERASE FKRP"/>
    <property type="match status" value="1"/>
</dbReference>
<dbReference type="InterPro" id="IPR052613">
    <property type="entry name" value="LicD_transferase"/>
</dbReference>
<dbReference type="GeneID" id="5893169"/>
<dbReference type="RefSeq" id="XP_001747834.1">
    <property type="nucleotide sequence ID" value="XM_001747782.1"/>
</dbReference>
<keyword evidence="4" id="KW-1185">Reference proteome</keyword>
<dbReference type="Pfam" id="PF04991">
    <property type="entry name" value="LicD"/>
    <property type="match status" value="1"/>
</dbReference>
<keyword evidence="1" id="KW-1133">Transmembrane helix</keyword>
<dbReference type="GO" id="GO:0009100">
    <property type="term" value="P:glycoprotein metabolic process"/>
    <property type="evidence" value="ECO:0007669"/>
    <property type="project" value="UniProtKB-ARBA"/>
</dbReference>
<dbReference type="STRING" id="81824.A9V565"/>
<evidence type="ECO:0000256" key="1">
    <source>
        <dbReference type="SAM" id="Phobius"/>
    </source>
</evidence>
<protein>
    <recommendedName>
        <fullName evidence="2">LicD/FKTN/FKRP nucleotidyltransferase domain-containing protein</fullName>
    </recommendedName>
</protein>
<dbReference type="EMBL" id="CH991560">
    <property type="protein sequence ID" value="EDQ87221.1"/>
    <property type="molecule type" value="Genomic_DNA"/>
</dbReference>
<keyword evidence="1" id="KW-0812">Transmembrane</keyword>
<evidence type="ECO:0000313" key="4">
    <source>
        <dbReference type="Proteomes" id="UP000001357"/>
    </source>
</evidence>
<dbReference type="eggNOG" id="ENOG502QV4Y">
    <property type="taxonomic scope" value="Eukaryota"/>
</dbReference>
<reference evidence="3 4" key="1">
    <citation type="journal article" date="2008" name="Nature">
        <title>The genome of the choanoflagellate Monosiga brevicollis and the origin of metazoans.</title>
        <authorList>
            <consortium name="JGI Sequencing"/>
            <person name="King N."/>
            <person name="Westbrook M.J."/>
            <person name="Young S.L."/>
            <person name="Kuo A."/>
            <person name="Abedin M."/>
            <person name="Chapman J."/>
            <person name="Fairclough S."/>
            <person name="Hellsten U."/>
            <person name="Isogai Y."/>
            <person name="Letunic I."/>
            <person name="Marr M."/>
            <person name="Pincus D."/>
            <person name="Putnam N."/>
            <person name="Rokas A."/>
            <person name="Wright K.J."/>
            <person name="Zuzow R."/>
            <person name="Dirks W."/>
            <person name="Good M."/>
            <person name="Goodstein D."/>
            <person name="Lemons D."/>
            <person name="Li W."/>
            <person name="Lyons J.B."/>
            <person name="Morris A."/>
            <person name="Nichols S."/>
            <person name="Richter D.J."/>
            <person name="Salamov A."/>
            <person name="Bork P."/>
            <person name="Lim W.A."/>
            <person name="Manning G."/>
            <person name="Miller W.T."/>
            <person name="McGinnis W."/>
            <person name="Shapiro H."/>
            <person name="Tjian R."/>
            <person name="Grigoriev I.V."/>
            <person name="Rokhsar D."/>
        </authorList>
    </citation>
    <scope>NUCLEOTIDE SEQUENCE [LARGE SCALE GENOMIC DNA]</scope>
    <source>
        <strain evidence="4">MX1 / ATCC 50154</strain>
    </source>
</reference>
<dbReference type="InParanoid" id="A9V565"/>
<keyword evidence="1" id="KW-0472">Membrane</keyword>
<feature type="domain" description="LicD/FKTN/FKRP nucleotidyltransferase" evidence="2">
    <location>
        <begin position="247"/>
        <end position="284"/>
    </location>
</feature>
<sequence length="355" mass="40203">MRPWTGRCLGMGLLILLALNLLLYLMRQRSTAPSFTWPTPGVPAQVRATQTAAGQGAPPPSLHVVMRDFYEWSHQLPAVLDALEAYATHVAAVHVDILAVQSPYPSLRVADSPRFSVQKCTLTTALAMQTPQNPLARQMPIHFLNQDDAGMQQLDKATRFPTPHLLQKEASCSAQRLGQLYADVGIKLVMRDEEQEWHGCNRKTARCFGTILHDRPDYVERGRFTPPCCLEHIRETARYVFRQLEAVGVRYWLEGGTLLGAVRHRDIIPWDYDADLGLFLSDVDLCWQMRQARDSNTWIASHQQDMEFPARFVHRLERLPFVGVEANVPNNYREFLELKFGAGAIEHPRLPGSSP</sequence>
<organism evidence="3 4">
    <name type="scientific">Monosiga brevicollis</name>
    <name type="common">Choanoflagellate</name>
    <dbReference type="NCBI Taxonomy" id="81824"/>
    <lineage>
        <taxon>Eukaryota</taxon>
        <taxon>Choanoflagellata</taxon>
        <taxon>Craspedida</taxon>
        <taxon>Salpingoecidae</taxon>
        <taxon>Monosiga</taxon>
    </lineage>
</organism>